<evidence type="ECO:0000313" key="3">
    <source>
        <dbReference type="Proteomes" id="UP000001072"/>
    </source>
</evidence>
<dbReference type="EMBL" id="GL883095">
    <property type="protein sequence ID" value="EGG10352.1"/>
    <property type="molecule type" value="Genomic_DNA"/>
</dbReference>
<reference evidence="3" key="1">
    <citation type="journal article" date="2011" name="Proc. Natl. Acad. Sci. U.S.A.">
        <title>Obligate biotrophy features unraveled by the genomic analysis of rust fungi.</title>
        <authorList>
            <person name="Duplessis S."/>
            <person name="Cuomo C.A."/>
            <person name="Lin Y.-C."/>
            <person name="Aerts A."/>
            <person name="Tisserant E."/>
            <person name="Veneault-Fourrey C."/>
            <person name="Joly D.L."/>
            <person name="Hacquard S."/>
            <person name="Amselem J."/>
            <person name="Cantarel B.L."/>
            <person name="Chiu R."/>
            <person name="Coutinho P.M."/>
            <person name="Feau N."/>
            <person name="Field M."/>
            <person name="Frey P."/>
            <person name="Gelhaye E."/>
            <person name="Goldberg J."/>
            <person name="Grabherr M.G."/>
            <person name="Kodira C.D."/>
            <person name="Kohler A."/>
            <person name="Kuees U."/>
            <person name="Lindquist E.A."/>
            <person name="Lucas S.M."/>
            <person name="Mago R."/>
            <person name="Mauceli E."/>
            <person name="Morin E."/>
            <person name="Murat C."/>
            <person name="Pangilinan J.L."/>
            <person name="Park R."/>
            <person name="Pearson M."/>
            <person name="Quesneville H."/>
            <person name="Rouhier N."/>
            <person name="Sakthikumar S."/>
            <person name="Salamov A.A."/>
            <person name="Schmutz J."/>
            <person name="Selles B."/>
            <person name="Shapiro H."/>
            <person name="Tanguay P."/>
            <person name="Tuskan G.A."/>
            <person name="Henrissat B."/>
            <person name="Van de Peer Y."/>
            <person name="Rouze P."/>
            <person name="Ellis J.G."/>
            <person name="Dodds P.N."/>
            <person name="Schein J.E."/>
            <person name="Zhong S."/>
            <person name="Hamelin R.C."/>
            <person name="Grigoriev I.V."/>
            <person name="Szabo L.J."/>
            <person name="Martin F."/>
        </authorList>
    </citation>
    <scope>NUCLEOTIDE SEQUENCE [LARGE SCALE GENOMIC DNA]</scope>
    <source>
        <strain evidence="3">98AG31 / pathotype 3-4-7</strain>
    </source>
</reference>
<dbReference type="HOGENOM" id="CLU_070123_0_0_1"/>
<dbReference type="Proteomes" id="UP000001072">
    <property type="component" value="Unassembled WGS sequence"/>
</dbReference>
<gene>
    <name evidence="2" type="ORF">MELLADRAFT_103464</name>
</gene>
<evidence type="ECO:0000313" key="2">
    <source>
        <dbReference type="EMBL" id="EGG10352.1"/>
    </source>
</evidence>
<sequence>MNCGVFGHRTWQCGQVGRTAEPIPDWRRTTNGKIYSVKALLGMHPYQEWTMETVLEDQSTQNIHDNTPSATPTPMSVPSDPSNGHPTALNIRSMFFEMGRSVTADMIGLSSPTPTPPATTSSALLETLQSHSRQTKHQPFNPVALPWTDWSKVHSLRP</sequence>
<dbReference type="GeneID" id="18921980"/>
<organism evidence="3">
    <name type="scientific">Melampsora larici-populina (strain 98AG31 / pathotype 3-4-7)</name>
    <name type="common">Poplar leaf rust fungus</name>
    <dbReference type="NCBI Taxonomy" id="747676"/>
    <lineage>
        <taxon>Eukaryota</taxon>
        <taxon>Fungi</taxon>
        <taxon>Dikarya</taxon>
        <taxon>Basidiomycota</taxon>
        <taxon>Pucciniomycotina</taxon>
        <taxon>Pucciniomycetes</taxon>
        <taxon>Pucciniales</taxon>
        <taxon>Melampsoraceae</taxon>
        <taxon>Melampsora</taxon>
    </lineage>
</organism>
<evidence type="ECO:0000256" key="1">
    <source>
        <dbReference type="SAM" id="MobiDB-lite"/>
    </source>
</evidence>
<dbReference type="RefSeq" id="XP_007406653.1">
    <property type="nucleotide sequence ID" value="XM_007406591.1"/>
</dbReference>
<dbReference type="InParanoid" id="F4RBJ0"/>
<dbReference type="VEuPathDB" id="FungiDB:MELLADRAFT_103464"/>
<dbReference type="AlphaFoldDB" id="F4RBJ0"/>
<keyword evidence="3" id="KW-1185">Reference proteome</keyword>
<name>F4RBJ0_MELLP</name>
<accession>F4RBJ0</accession>
<proteinExistence type="predicted"/>
<dbReference type="KEGG" id="mlr:MELLADRAFT_103464"/>
<feature type="region of interest" description="Disordered" evidence="1">
    <location>
        <begin position="62"/>
        <end position="85"/>
    </location>
</feature>
<protein>
    <submittedName>
        <fullName evidence="2">Uncharacterized protein</fullName>
    </submittedName>
</protein>